<organism evidence="2 3">
    <name type="scientific">Liparis tanakae</name>
    <name type="common">Tanaka's snailfish</name>
    <dbReference type="NCBI Taxonomy" id="230148"/>
    <lineage>
        <taxon>Eukaryota</taxon>
        <taxon>Metazoa</taxon>
        <taxon>Chordata</taxon>
        <taxon>Craniata</taxon>
        <taxon>Vertebrata</taxon>
        <taxon>Euteleostomi</taxon>
        <taxon>Actinopterygii</taxon>
        <taxon>Neopterygii</taxon>
        <taxon>Teleostei</taxon>
        <taxon>Neoteleostei</taxon>
        <taxon>Acanthomorphata</taxon>
        <taxon>Eupercaria</taxon>
        <taxon>Perciformes</taxon>
        <taxon>Cottioidei</taxon>
        <taxon>Cottales</taxon>
        <taxon>Liparidae</taxon>
        <taxon>Liparis</taxon>
    </lineage>
</organism>
<gene>
    <name evidence="2" type="ORF">EYF80_041632</name>
</gene>
<feature type="compositionally biased region" description="Basic and acidic residues" evidence="1">
    <location>
        <begin position="8"/>
        <end position="23"/>
    </location>
</feature>
<feature type="region of interest" description="Disordered" evidence="1">
    <location>
        <begin position="1"/>
        <end position="27"/>
    </location>
</feature>
<accession>A0A4Z2G6J8</accession>
<sequence>MQLNLVKNIDESRTKGSRPEPSHLRAAMGSTCPYSLHMLKLKLELASEKKPSAQSRAIRLLQRSS</sequence>
<dbReference type="Proteomes" id="UP000314294">
    <property type="component" value="Unassembled WGS sequence"/>
</dbReference>
<evidence type="ECO:0000256" key="1">
    <source>
        <dbReference type="SAM" id="MobiDB-lite"/>
    </source>
</evidence>
<proteinExistence type="predicted"/>
<keyword evidence="3" id="KW-1185">Reference proteome</keyword>
<evidence type="ECO:0000313" key="3">
    <source>
        <dbReference type="Proteomes" id="UP000314294"/>
    </source>
</evidence>
<dbReference type="EMBL" id="SRLO01000708">
    <property type="protein sequence ID" value="TNN48162.1"/>
    <property type="molecule type" value="Genomic_DNA"/>
</dbReference>
<reference evidence="2 3" key="1">
    <citation type="submission" date="2019-03" db="EMBL/GenBank/DDBJ databases">
        <title>First draft genome of Liparis tanakae, snailfish: a comprehensive survey of snailfish specific genes.</title>
        <authorList>
            <person name="Kim W."/>
            <person name="Song I."/>
            <person name="Jeong J.-H."/>
            <person name="Kim D."/>
            <person name="Kim S."/>
            <person name="Ryu S."/>
            <person name="Song J.Y."/>
            <person name="Lee S.K."/>
        </authorList>
    </citation>
    <scope>NUCLEOTIDE SEQUENCE [LARGE SCALE GENOMIC DNA]</scope>
    <source>
        <tissue evidence="2">Muscle</tissue>
    </source>
</reference>
<comment type="caution">
    <text evidence="2">The sequence shown here is derived from an EMBL/GenBank/DDBJ whole genome shotgun (WGS) entry which is preliminary data.</text>
</comment>
<dbReference type="AlphaFoldDB" id="A0A4Z2G6J8"/>
<protein>
    <submittedName>
        <fullName evidence="2">Uncharacterized protein</fullName>
    </submittedName>
</protein>
<name>A0A4Z2G6J8_9TELE</name>
<evidence type="ECO:0000313" key="2">
    <source>
        <dbReference type="EMBL" id="TNN48162.1"/>
    </source>
</evidence>